<dbReference type="InterPro" id="IPR036095">
    <property type="entry name" value="PTS_EIIB-like_sf"/>
</dbReference>
<dbReference type="Pfam" id="PF02302">
    <property type="entry name" value="PTS_IIB"/>
    <property type="match status" value="1"/>
</dbReference>
<evidence type="ECO:0000259" key="2">
    <source>
        <dbReference type="PROSITE" id="PS51099"/>
    </source>
</evidence>
<keyword evidence="1" id="KW-0808">Transferase</keyword>
<dbReference type="EMBL" id="JAVIKH010000026">
    <property type="protein sequence ID" value="MDX8337251.1"/>
    <property type="molecule type" value="Genomic_DNA"/>
</dbReference>
<proteinExistence type="predicted"/>
<dbReference type="PROSITE" id="PS51099">
    <property type="entry name" value="PTS_EIIB_TYPE_2"/>
    <property type="match status" value="1"/>
</dbReference>
<protein>
    <submittedName>
        <fullName evidence="3">PTS sugar transporter subunit IIB</fullName>
    </submittedName>
</protein>
<keyword evidence="4" id="KW-1185">Reference proteome</keyword>
<evidence type="ECO:0000313" key="3">
    <source>
        <dbReference type="EMBL" id="MDX8337251.1"/>
    </source>
</evidence>
<dbReference type="Gene3D" id="3.40.50.2300">
    <property type="match status" value="1"/>
</dbReference>
<dbReference type="Proteomes" id="UP001279681">
    <property type="component" value="Unassembled WGS sequence"/>
</dbReference>
<gene>
    <name evidence="3" type="ORF">RFV38_12230</name>
</gene>
<accession>A0ABU4WFC8</accession>
<evidence type="ECO:0000313" key="4">
    <source>
        <dbReference type="Proteomes" id="UP001279681"/>
    </source>
</evidence>
<dbReference type="InterPro" id="IPR013011">
    <property type="entry name" value="PTS_EIIB_2"/>
</dbReference>
<dbReference type="SUPFAM" id="SSF52794">
    <property type="entry name" value="PTS system IIB component-like"/>
    <property type="match status" value="1"/>
</dbReference>
<feature type="domain" description="PTS EIIB type-2" evidence="2">
    <location>
        <begin position="2"/>
        <end position="92"/>
    </location>
</feature>
<dbReference type="CDD" id="cd05563">
    <property type="entry name" value="PTS_IIB_ascorbate"/>
    <property type="match status" value="1"/>
</dbReference>
<dbReference type="RefSeq" id="WP_320314603.1">
    <property type="nucleotide sequence ID" value="NZ_JAVIKH010000026.1"/>
</dbReference>
<sequence length="92" mass="9912">MVKLLAVCGNGMGTSMLMKLKAKGILDKHKIQNACENCSIGQAKAGISAYDIVIASTHLASQLNSNTKTKIIALKNILDVKEMEARILEILK</sequence>
<reference evidence="4" key="1">
    <citation type="submission" date="2023-07" db="EMBL/GenBank/DDBJ databases">
        <authorList>
            <person name="Colorado M.A."/>
            <person name="Villamil L.M."/>
            <person name="Melo J.F."/>
            <person name="Rodriguez J.A."/>
            <person name="Ruiz R.Y."/>
        </authorList>
    </citation>
    <scope>NUCLEOTIDE SEQUENCE [LARGE SCALE GENOMIC DNA]</scope>
    <source>
        <strain evidence="4">C33</strain>
    </source>
</reference>
<keyword evidence="3" id="KW-0813">Transport</keyword>
<evidence type="ECO:0000256" key="1">
    <source>
        <dbReference type="ARBA" id="ARBA00022679"/>
    </source>
</evidence>
<name>A0ABU4WFC8_9FUSO</name>
<keyword evidence="3" id="KW-0762">Sugar transport</keyword>
<dbReference type="InterPro" id="IPR003501">
    <property type="entry name" value="PTS_EIIB_2/3"/>
</dbReference>
<comment type="caution">
    <text evidence="3">The sequence shown here is derived from an EMBL/GenBank/DDBJ whole genome shotgun (WGS) entry which is preliminary data.</text>
</comment>
<organism evidence="3 4">
    <name type="scientific">Candidatus Cetobacterium colombiensis</name>
    <dbReference type="NCBI Taxonomy" id="3073100"/>
    <lineage>
        <taxon>Bacteria</taxon>
        <taxon>Fusobacteriati</taxon>
        <taxon>Fusobacteriota</taxon>
        <taxon>Fusobacteriia</taxon>
        <taxon>Fusobacteriales</taxon>
        <taxon>Fusobacteriaceae</taxon>
        <taxon>Cetobacterium</taxon>
    </lineage>
</organism>